<evidence type="ECO:0000256" key="2">
    <source>
        <dbReference type="SAM" id="SignalP"/>
    </source>
</evidence>
<gene>
    <name evidence="3" type="ORF">A2669_01710</name>
</gene>
<dbReference type="AlphaFoldDB" id="A0A1F8F1D9"/>
<dbReference type="EMBL" id="MGJM01000007">
    <property type="protein sequence ID" value="OGN06935.1"/>
    <property type="molecule type" value="Genomic_DNA"/>
</dbReference>
<reference evidence="3 4" key="1">
    <citation type="journal article" date="2016" name="Nat. Commun.">
        <title>Thousands of microbial genomes shed light on interconnected biogeochemical processes in an aquifer system.</title>
        <authorList>
            <person name="Anantharaman K."/>
            <person name="Brown C.T."/>
            <person name="Hug L.A."/>
            <person name="Sharon I."/>
            <person name="Castelle C.J."/>
            <person name="Probst A.J."/>
            <person name="Thomas B.C."/>
            <person name="Singh A."/>
            <person name="Wilkins M.J."/>
            <person name="Karaoz U."/>
            <person name="Brodie E.L."/>
            <person name="Williams K.H."/>
            <person name="Hubbard S.S."/>
            <person name="Banfield J.F."/>
        </authorList>
    </citation>
    <scope>NUCLEOTIDE SEQUENCE [LARGE SCALE GENOMIC DNA]</scope>
</reference>
<feature type="chain" id="PRO_5009535441" evidence="2">
    <location>
        <begin position="23"/>
        <end position="463"/>
    </location>
</feature>
<dbReference type="Pfam" id="PF18895">
    <property type="entry name" value="T4SS_pilin"/>
    <property type="match status" value="1"/>
</dbReference>
<dbReference type="SUPFAM" id="SSF69322">
    <property type="entry name" value="Tricorn protease domain 2"/>
    <property type="match status" value="1"/>
</dbReference>
<feature type="transmembrane region" description="Helical" evidence="1">
    <location>
        <begin position="422"/>
        <end position="439"/>
    </location>
</feature>
<dbReference type="InterPro" id="IPR043993">
    <property type="entry name" value="T4SS_pilin"/>
</dbReference>
<organism evidence="3 4">
    <name type="scientific">Candidatus Yanofskybacteria bacterium RIFCSPHIGHO2_01_FULL_48_25b</name>
    <dbReference type="NCBI Taxonomy" id="1802672"/>
    <lineage>
        <taxon>Bacteria</taxon>
        <taxon>Candidatus Yanofskyibacteriota</taxon>
    </lineage>
</organism>
<keyword evidence="1" id="KW-0472">Membrane</keyword>
<accession>A0A1F8F1D9</accession>
<proteinExistence type="predicted"/>
<sequence length="463" mass="49547">MSIFNKFFLMAVFLSAALPAFSADEGPVDFKAAPRGTINETINVPGDGWWPHLSPDGKYVIYGNARSVVMNLETKETKNLTSPYPDVTCRVGSWLNSTTLLLPCNLDLYKATVGSWQPELMDLSEIDPEARAGVSAAIAGGGLRAKDNHWTLVYAGTNLVADYYVIGEGGIPAITGDMVYATCDGGSNEGPICIYKDYQKISEFEIKGRVLDISAIGNYAAWGGYGGGMWGREPNGEIINLGAGLADGVPKLFAVEGKIWVATFNGFDSCVMHPWGQKNSIIIDNCPAASWDIAYDSQSKNIIIAAAGDRGELVVHKISKDSPRADLCGPACPDLPDSRVPTVASAFGDSDSIPFTKSDTLPVPNKGLPTDLGQLIEAVFKWSLAVIGLVIFARFFYAGFLWFSSAGSADKTARAKDIMKNAIYGAFILFSAYLILNTINPDLVRSTFNLPGLPGGQAVPAPK</sequence>
<evidence type="ECO:0000256" key="1">
    <source>
        <dbReference type="SAM" id="Phobius"/>
    </source>
</evidence>
<dbReference type="Proteomes" id="UP000177605">
    <property type="component" value="Unassembled WGS sequence"/>
</dbReference>
<evidence type="ECO:0000313" key="3">
    <source>
        <dbReference type="EMBL" id="OGN06935.1"/>
    </source>
</evidence>
<feature type="signal peptide" evidence="2">
    <location>
        <begin position="1"/>
        <end position="22"/>
    </location>
</feature>
<keyword evidence="1" id="KW-1133">Transmembrane helix</keyword>
<feature type="transmembrane region" description="Helical" evidence="1">
    <location>
        <begin position="382"/>
        <end position="402"/>
    </location>
</feature>
<protein>
    <submittedName>
        <fullName evidence="3">Uncharacterized protein</fullName>
    </submittedName>
</protein>
<evidence type="ECO:0000313" key="4">
    <source>
        <dbReference type="Proteomes" id="UP000177605"/>
    </source>
</evidence>
<comment type="caution">
    <text evidence="3">The sequence shown here is derived from an EMBL/GenBank/DDBJ whole genome shotgun (WGS) entry which is preliminary data.</text>
</comment>
<keyword evidence="2" id="KW-0732">Signal</keyword>
<keyword evidence="1" id="KW-0812">Transmembrane</keyword>
<name>A0A1F8F1D9_9BACT</name>